<gene>
    <name evidence="2" type="ORF">TMES_03040</name>
</gene>
<sequence>MYAITGITGQVGSNLARQLLSQGHKVRAVVRDAVKGQTWADLGCEMALADMNDTPALTRALGGAKGVFILLPPNFDPSPDFRESKAIIASLCQALADSKPERIICLSTIGAQASQPNLLAQLGLMEQALSKLDLDVTFLRAAWFMENALWDIAPARDTGVIPSFLQPLDKPVPMVATRDIAALAAALLTQPETPAKIVELEGPARITPNQIAADFARSLGKPVRAKIVPRDQWEQIFRAQGMTNPTPRAQMLDGFNQGWIEFENAENTRIKGNTRFADILPDLILRVGM</sequence>
<dbReference type="InterPro" id="IPR051604">
    <property type="entry name" value="Ergot_Alk_Oxidoreductase"/>
</dbReference>
<dbReference type="EMBL" id="JFKA01000001">
    <property type="protein sequence ID" value="OSQ40706.1"/>
    <property type="molecule type" value="Genomic_DNA"/>
</dbReference>
<dbReference type="STRING" id="1293891.TMES_03040"/>
<dbReference type="Pfam" id="PF05368">
    <property type="entry name" value="NmrA"/>
    <property type="match status" value="1"/>
</dbReference>
<dbReference type="Proteomes" id="UP000193391">
    <property type="component" value="Unassembled WGS sequence"/>
</dbReference>
<dbReference type="Gene3D" id="3.40.50.720">
    <property type="entry name" value="NAD(P)-binding Rossmann-like Domain"/>
    <property type="match status" value="1"/>
</dbReference>
<organism evidence="2 3">
    <name type="scientific">Thalassospira mesophila</name>
    <dbReference type="NCBI Taxonomy" id="1293891"/>
    <lineage>
        <taxon>Bacteria</taxon>
        <taxon>Pseudomonadati</taxon>
        <taxon>Pseudomonadota</taxon>
        <taxon>Alphaproteobacteria</taxon>
        <taxon>Rhodospirillales</taxon>
        <taxon>Thalassospiraceae</taxon>
        <taxon>Thalassospira</taxon>
    </lineage>
</organism>
<dbReference type="OrthoDB" id="7352262at2"/>
<dbReference type="InterPro" id="IPR008030">
    <property type="entry name" value="NmrA-like"/>
</dbReference>
<evidence type="ECO:0000313" key="3">
    <source>
        <dbReference type="Proteomes" id="UP000193391"/>
    </source>
</evidence>
<protein>
    <submittedName>
        <fullName evidence="2">NmrA family transcriptional regulator</fullName>
    </submittedName>
</protein>
<dbReference type="InterPro" id="IPR036291">
    <property type="entry name" value="NAD(P)-bd_dom_sf"/>
</dbReference>
<dbReference type="PANTHER" id="PTHR43162">
    <property type="match status" value="1"/>
</dbReference>
<dbReference type="AlphaFoldDB" id="A0A1Y2L4D7"/>
<dbReference type="RefSeq" id="WP_085579256.1">
    <property type="nucleotide sequence ID" value="NZ_JFKA01000001.1"/>
</dbReference>
<evidence type="ECO:0000259" key="1">
    <source>
        <dbReference type="Pfam" id="PF05368"/>
    </source>
</evidence>
<name>A0A1Y2L4D7_9PROT</name>
<feature type="domain" description="NmrA-like" evidence="1">
    <location>
        <begin position="3"/>
        <end position="238"/>
    </location>
</feature>
<dbReference type="Gene3D" id="3.90.25.10">
    <property type="entry name" value="UDP-galactose 4-epimerase, domain 1"/>
    <property type="match status" value="1"/>
</dbReference>
<accession>A0A1Y2L4D7</accession>
<dbReference type="PANTHER" id="PTHR43162:SF1">
    <property type="entry name" value="PRESTALK A DIFFERENTIATION PROTEIN A"/>
    <property type="match status" value="1"/>
</dbReference>
<dbReference type="SUPFAM" id="SSF51735">
    <property type="entry name" value="NAD(P)-binding Rossmann-fold domains"/>
    <property type="match status" value="1"/>
</dbReference>
<comment type="caution">
    <text evidence="2">The sequence shown here is derived from an EMBL/GenBank/DDBJ whole genome shotgun (WGS) entry which is preliminary data.</text>
</comment>
<proteinExistence type="predicted"/>
<keyword evidence="3" id="KW-1185">Reference proteome</keyword>
<evidence type="ECO:0000313" key="2">
    <source>
        <dbReference type="EMBL" id="OSQ40706.1"/>
    </source>
</evidence>
<reference evidence="2 3" key="1">
    <citation type="submission" date="2014-03" db="EMBL/GenBank/DDBJ databases">
        <title>The draft genome sequence of Thalassospira mesophila JCM 18969.</title>
        <authorList>
            <person name="Lai Q."/>
            <person name="Shao Z."/>
        </authorList>
    </citation>
    <scope>NUCLEOTIDE SEQUENCE [LARGE SCALE GENOMIC DNA]</scope>
    <source>
        <strain evidence="2 3">JCM 18969</strain>
    </source>
</reference>